<reference evidence="3 4" key="1">
    <citation type="submission" date="2023-07" db="EMBL/GenBank/DDBJ databases">
        <title>Genomic Encyclopedia of Type Strains, Phase IV (KMG-IV): sequencing the most valuable type-strain genomes for metagenomic binning, comparative biology and taxonomic classification.</title>
        <authorList>
            <person name="Goeker M."/>
        </authorList>
    </citation>
    <scope>NUCLEOTIDE SEQUENCE [LARGE SCALE GENOMIC DNA]</scope>
    <source>
        <strain evidence="3 4">DSM 19092</strain>
    </source>
</reference>
<dbReference type="PANTHER" id="PTHR31088">
    <property type="entry name" value="MEMBRANE-ASSOCIATED PROTEIN VIPP1, CHLOROPLASTIC"/>
    <property type="match status" value="1"/>
</dbReference>
<sequence length="223" mass="25978">MGIFKRFKTITMAEINGLLDGMEDPIAMLNQYIREMEKEIMKAQQALSRQIFLEKKQEALMKEMEKMVAKRERQAKLAVEQGEDSIARLAVKEKLIYEKQLSLYKEQYEAIKGQTATLQEKLNHLKKTYNEFQHKRLLLISRANVAQSIKHIQNISALFHTENIAKGVAKAEERILMMEAEVQAGSQFSSPMSISNYNYFDPDMQDELEKEIQKLKEENRETV</sequence>
<name>A0ABT9VTD0_9BACI</name>
<organism evidence="3 4">
    <name type="scientific">Aeribacillus alveayuensis</name>
    <dbReference type="NCBI Taxonomy" id="279215"/>
    <lineage>
        <taxon>Bacteria</taxon>
        <taxon>Bacillati</taxon>
        <taxon>Bacillota</taxon>
        <taxon>Bacilli</taxon>
        <taxon>Bacillales</taxon>
        <taxon>Bacillaceae</taxon>
        <taxon>Aeribacillus</taxon>
    </lineage>
</organism>
<protein>
    <submittedName>
        <fullName evidence="3">Phage shock protein A</fullName>
    </submittedName>
</protein>
<evidence type="ECO:0000313" key="3">
    <source>
        <dbReference type="EMBL" id="MDQ0163875.1"/>
    </source>
</evidence>
<proteinExistence type="inferred from homology"/>
<accession>A0ABT9VTD0</accession>
<evidence type="ECO:0000256" key="1">
    <source>
        <dbReference type="ARBA" id="ARBA00043985"/>
    </source>
</evidence>
<dbReference type="EMBL" id="JAUSTR010000028">
    <property type="protein sequence ID" value="MDQ0163875.1"/>
    <property type="molecule type" value="Genomic_DNA"/>
</dbReference>
<evidence type="ECO:0000256" key="2">
    <source>
        <dbReference type="SAM" id="Coils"/>
    </source>
</evidence>
<dbReference type="RefSeq" id="WP_419152815.1">
    <property type="nucleotide sequence ID" value="NZ_JAUSTR010000028.1"/>
</dbReference>
<comment type="caution">
    <text evidence="3">The sequence shown here is derived from an EMBL/GenBank/DDBJ whole genome shotgun (WGS) entry which is preliminary data.</text>
</comment>
<dbReference type="PANTHER" id="PTHR31088:SF6">
    <property type="entry name" value="PHAGE SHOCK PROTEIN A"/>
    <property type="match status" value="1"/>
</dbReference>
<feature type="coiled-coil region" evidence="2">
    <location>
        <begin position="26"/>
        <end position="81"/>
    </location>
</feature>
<keyword evidence="4" id="KW-1185">Reference proteome</keyword>
<comment type="similarity">
    <text evidence="1">Belongs to the PspA/Vipp/IM30 family.</text>
</comment>
<dbReference type="InterPro" id="IPR007157">
    <property type="entry name" value="PspA_VIPP1"/>
</dbReference>
<keyword evidence="2" id="KW-0175">Coiled coil</keyword>
<dbReference type="Proteomes" id="UP001225646">
    <property type="component" value="Unassembled WGS sequence"/>
</dbReference>
<dbReference type="Pfam" id="PF04012">
    <property type="entry name" value="PspA_IM30"/>
    <property type="match status" value="1"/>
</dbReference>
<gene>
    <name evidence="3" type="ORF">J2S06_003003</name>
</gene>
<evidence type="ECO:0000313" key="4">
    <source>
        <dbReference type="Proteomes" id="UP001225646"/>
    </source>
</evidence>